<reference evidence="3" key="1">
    <citation type="journal article" date="2017" name="BMC Genomics">
        <title>Gapless genome assembly of Colletotrichum higginsianum reveals chromosome structure and association of transposable elements with secondary metabolite gene clusters.</title>
        <authorList>
            <person name="Dallery J.-F."/>
            <person name="Lapalu N."/>
            <person name="Zampounis A."/>
            <person name="Pigne S."/>
            <person name="Luyten I."/>
            <person name="Amselem J."/>
            <person name="Wittenberg A.H.J."/>
            <person name="Zhou S."/>
            <person name="de Queiroz M.V."/>
            <person name="Robin G.P."/>
            <person name="Auger A."/>
            <person name="Hainaut M."/>
            <person name="Henrissat B."/>
            <person name="Kim K.-T."/>
            <person name="Lee Y.-H."/>
            <person name="Lespinet O."/>
            <person name="Schwartz D.C."/>
            <person name="Thon M.R."/>
            <person name="O'Connell R.J."/>
        </authorList>
    </citation>
    <scope>NUCLEOTIDE SEQUENCE [LARGE SCALE GENOMIC DNA]</scope>
    <source>
        <strain evidence="3">IMI 349063</strain>
    </source>
</reference>
<dbReference type="GeneID" id="28873690"/>
<name>A0A1B7XQK1_COLHI</name>
<feature type="compositionally biased region" description="Low complexity" evidence="1">
    <location>
        <begin position="138"/>
        <end position="154"/>
    </location>
</feature>
<dbReference type="KEGG" id="chig:CH63R_14609"/>
<feature type="region of interest" description="Disordered" evidence="1">
    <location>
        <begin position="64"/>
        <end position="182"/>
    </location>
</feature>
<proteinExistence type="predicted"/>
<feature type="compositionally biased region" description="Low complexity" evidence="1">
    <location>
        <begin position="165"/>
        <end position="180"/>
    </location>
</feature>
<dbReference type="RefSeq" id="XP_018150555.1">
    <property type="nucleotide sequence ID" value="XM_018309583.1"/>
</dbReference>
<dbReference type="AlphaFoldDB" id="A0A1B7XQK1"/>
<protein>
    <submittedName>
        <fullName evidence="2">Uncharacterized protein</fullName>
    </submittedName>
</protein>
<evidence type="ECO:0000256" key="1">
    <source>
        <dbReference type="SAM" id="MobiDB-lite"/>
    </source>
</evidence>
<dbReference type="Proteomes" id="UP000092177">
    <property type="component" value="Chromosome 12"/>
</dbReference>
<organism evidence="2 3">
    <name type="scientific">Colletotrichum higginsianum (strain IMI 349063)</name>
    <name type="common">Crucifer anthracnose fungus</name>
    <dbReference type="NCBI Taxonomy" id="759273"/>
    <lineage>
        <taxon>Eukaryota</taxon>
        <taxon>Fungi</taxon>
        <taxon>Dikarya</taxon>
        <taxon>Ascomycota</taxon>
        <taxon>Pezizomycotina</taxon>
        <taxon>Sordariomycetes</taxon>
        <taxon>Hypocreomycetidae</taxon>
        <taxon>Glomerellales</taxon>
        <taxon>Glomerellaceae</taxon>
        <taxon>Colletotrichum</taxon>
        <taxon>Colletotrichum destructivum species complex</taxon>
    </lineage>
</organism>
<gene>
    <name evidence="2" type="ORF">CH63R_14609</name>
</gene>
<keyword evidence="3" id="KW-1185">Reference proteome</keyword>
<dbReference type="EMBL" id="LTAN01000012">
    <property type="protein sequence ID" value="OBR02037.1"/>
    <property type="molecule type" value="Genomic_DNA"/>
</dbReference>
<dbReference type="VEuPathDB" id="FungiDB:CH63R_14609"/>
<comment type="caution">
    <text evidence="2">The sequence shown here is derived from an EMBL/GenBank/DDBJ whole genome shotgun (WGS) entry which is preliminary data.</text>
</comment>
<feature type="compositionally biased region" description="Polar residues" evidence="1">
    <location>
        <begin position="120"/>
        <end position="130"/>
    </location>
</feature>
<sequence>MSSVVKALDDLAAQLMGVVEWLDKPATLKPQTVADLLKGAAASLTTFSREIVKLNVNVAISNSRGPQEAAQPAAYGNKGTRLEFSRRPATKGTASQVSFGSRAKSVSIPMGGFADEDTDQSPSTPTQSVRTGGGVNTPSSSRPPASAVASSSVVMGGFADESDSDVPAPISPSPASVSPSYTVPEGLRPFIRLTVNLL</sequence>
<evidence type="ECO:0000313" key="2">
    <source>
        <dbReference type="EMBL" id="OBR02037.1"/>
    </source>
</evidence>
<accession>A0A1B7XQK1</accession>
<evidence type="ECO:0000313" key="3">
    <source>
        <dbReference type="Proteomes" id="UP000092177"/>
    </source>
</evidence>